<dbReference type="STRING" id="556484.B7FPU3"/>
<keyword evidence="11" id="KW-0560">Oxidoreductase</keyword>
<keyword evidence="19" id="KW-0732">Signal</keyword>
<dbReference type="CDD" id="cd00982">
    <property type="entry name" value="gltB_C"/>
    <property type="match status" value="1"/>
</dbReference>
<evidence type="ECO:0000256" key="1">
    <source>
        <dbReference type="ARBA" id="ARBA00001917"/>
    </source>
</evidence>
<keyword evidence="8" id="KW-0288">FMN</keyword>
<dbReference type="InterPro" id="IPR002489">
    <property type="entry name" value="Glu_synth_asu_C"/>
</dbReference>
<dbReference type="InterPro" id="IPR013785">
    <property type="entry name" value="Aldolase_TIM"/>
</dbReference>
<keyword evidence="6" id="KW-0028">Amino-acid biosynthesis</keyword>
<dbReference type="InterPro" id="IPR017932">
    <property type="entry name" value="GATase_2_dom"/>
</dbReference>
<evidence type="ECO:0000259" key="20">
    <source>
        <dbReference type="PROSITE" id="PS51278"/>
    </source>
</evidence>
<dbReference type="PROSITE" id="PS51278">
    <property type="entry name" value="GATASE_TYPE_2"/>
    <property type="match status" value="1"/>
</dbReference>
<keyword evidence="13" id="KW-0411">Iron-sulfur</keyword>
<feature type="compositionally biased region" description="Basic and acidic residues" evidence="18">
    <location>
        <begin position="806"/>
        <end position="815"/>
    </location>
</feature>
<gene>
    <name evidence="21" type="ORF">PHATRDRAFT_56605</name>
</gene>
<feature type="region of interest" description="Disordered" evidence="18">
    <location>
        <begin position="806"/>
        <end position="825"/>
    </location>
</feature>
<evidence type="ECO:0000313" key="21">
    <source>
        <dbReference type="EMBL" id="EEC51232.1"/>
    </source>
</evidence>
<dbReference type="InterPro" id="IPR029055">
    <property type="entry name" value="Ntn_hydrolases_N"/>
</dbReference>
<comment type="pathway">
    <text evidence="4">Nitrogen metabolism.</text>
</comment>
<dbReference type="GeneID" id="7196513"/>
<reference evidence="22" key="2">
    <citation type="submission" date="2008-08" db="EMBL/GenBank/DDBJ databases">
        <authorList>
            <consortium name="Diatom Consortium"/>
            <person name="Grigoriev I."/>
            <person name="Grimwood J."/>
            <person name="Kuo A."/>
            <person name="Otillar R.P."/>
            <person name="Salamov A."/>
            <person name="Detter J.C."/>
            <person name="Lindquist E."/>
            <person name="Shapiro H."/>
            <person name="Lucas S."/>
            <person name="Glavina del Rio T."/>
            <person name="Pitluck S."/>
            <person name="Rokhsar D."/>
            <person name="Bowler C."/>
        </authorList>
    </citation>
    <scope>GENOME REANNOTATION</scope>
    <source>
        <strain evidence="22">CCAP 1055/1</strain>
    </source>
</reference>
<keyword evidence="14" id="KW-0314">Glutamate biosynthesis</keyword>
<dbReference type="GO" id="GO:0051538">
    <property type="term" value="F:3 iron, 4 sulfur cluster binding"/>
    <property type="evidence" value="ECO:0007669"/>
    <property type="project" value="UniProtKB-KW"/>
</dbReference>
<dbReference type="InterPro" id="IPR050711">
    <property type="entry name" value="ET-N_metabolism_enzyme"/>
</dbReference>
<evidence type="ECO:0000256" key="18">
    <source>
        <dbReference type="SAM" id="MobiDB-lite"/>
    </source>
</evidence>
<dbReference type="Pfam" id="PF01493">
    <property type="entry name" value="GXGXG"/>
    <property type="match status" value="1"/>
</dbReference>
<dbReference type="EC" id="1.4.7.1" evidence="17"/>
<evidence type="ECO:0000256" key="8">
    <source>
        <dbReference type="ARBA" id="ARBA00022643"/>
    </source>
</evidence>
<feature type="domain" description="Glutamine amidotransferase type-2" evidence="20">
    <location>
        <begin position="91"/>
        <end position="514"/>
    </location>
</feature>
<dbReference type="KEGG" id="pti:PHATRDRAFT_56605"/>
<dbReference type="RefSeq" id="XP_002176769.1">
    <property type="nucleotide sequence ID" value="XM_002176733.1"/>
</dbReference>
<dbReference type="PANTHER" id="PTHR11938:SF133">
    <property type="entry name" value="GLUTAMATE SYNTHASE (NADH)"/>
    <property type="match status" value="1"/>
</dbReference>
<evidence type="ECO:0000256" key="12">
    <source>
        <dbReference type="ARBA" id="ARBA00023004"/>
    </source>
</evidence>
<dbReference type="InterPro" id="IPR036485">
    <property type="entry name" value="Glu_synth_asu_C_sf"/>
</dbReference>
<evidence type="ECO:0000256" key="3">
    <source>
        <dbReference type="ARBA" id="ARBA00004802"/>
    </source>
</evidence>
<dbReference type="SUPFAM" id="SSF56235">
    <property type="entry name" value="N-terminal nucleophile aminohydrolases (Ntn hydrolases)"/>
    <property type="match status" value="1"/>
</dbReference>
<feature type="signal peptide" evidence="19">
    <location>
        <begin position="1"/>
        <end position="17"/>
    </location>
</feature>
<accession>B7FPU3</accession>
<dbReference type="SUPFAM" id="SSF69336">
    <property type="entry name" value="Alpha subunit of glutamate synthase, C-terminal domain"/>
    <property type="match status" value="1"/>
</dbReference>
<evidence type="ECO:0000256" key="9">
    <source>
        <dbReference type="ARBA" id="ARBA00022723"/>
    </source>
</evidence>
<comment type="similarity">
    <text evidence="5">Belongs to the glutamate synthase family.</text>
</comment>
<dbReference type="FunCoup" id="B7FPU3">
    <property type="interactions" value="87"/>
</dbReference>
<dbReference type="GO" id="GO:0046872">
    <property type="term" value="F:metal ion binding"/>
    <property type="evidence" value="ECO:0007669"/>
    <property type="project" value="UniProtKB-KW"/>
</dbReference>
<evidence type="ECO:0000256" key="13">
    <source>
        <dbReference type="ARBA" id="ARBA00023014"/>
    </source>
</evidence>
<dbReference type="FunFam" id="3.20.20.70:FF:000084">
    <property type="entry name" value="Ferredoxin-dependent glutamate synthase, chloroplastic"/>
    <property type="match status" value="1"/>
</dbReference>
<dbReference type="GO" id="GO:0006537">
    <property type="term" value="P:glutamate biosynthetic process"/>
    <property type="evidence" value="ECO:0007669"/>
    <property type="project" value="UniProtKB-KW"/>
</dbReference>
<dbReference type="Gene3D" id="3.60.20.10">
    <property type="entry name" value="Glutamine Phosphoribosylpyrophosphate, subunit 1, domain 1"/>
    <property type="match status" value="1"/>
</dbReference>
<dbReference type="GO" id="GO:0016041">
    <property type="term" value="F:glutamate synthase (ferredoxin) activity"/>
    <property type="evidence" value="ECO:0007669"/>
    <property type="project" value="UniProtKB-EC"/>
</dbReference>
<dbReference type="Pfam" id="PF00310">
    <property type="entry name" value="GATase_2"/>
    <property type="match status" value="1"/>
</dbReference>
<proteinExistence type="inferred from homology"/>
<evidence type="ECO:0000256" key="16">
    <source>
        <dbReference type="ARBA" id="ARBA00037928"/>
    </source>
</evidence>
<comment type="pathway">
    <text evidence="3">Energy metabolism; nitrogen metabolism.</text>
</comment>
<evidence type="ECO:0000256" key="15">
    <source>
        <dbReference type="ARBA" id="ARBA00023291"/>
    </source>
</evidence>
<evidence type="ECO:0000256" key="5">
    <source>
        <dbReference type="ARBA" id="ARBA00009716"/>
    </source>
</evidence>
<dbReference type="GO" id="GO:0019676">
    <property type="term" value="P:ammonia assimilation cycle"/>
    <property type="evidence" value="ECO:0007669"/>
    <property type="project" value="TreeGrafter"/>
</dbReference>
<comment type="cofactor">
    <cofactor evidence="2">
        <name>[3Fe-4S] cluster</name>
        <dbReference type="ChEBI" id="CHEBI:21137"/>
    </cofactor>
</comment>
<evidence type="ECO:0000256" key="11">
    <source>
        <dbReference type="ARBA" id="ARBA00023002"/>
    </source>
</evidence>
<evidence type="ECO:0000256" key="14">
    <source>
        <dbReference type="ARBA" id="ARBA00023164"/>
    </source>
</evidence>
<dbReference type="HOGENOM" id="CLU_000422_8_2_1"/>
<evidence type="ECO:0000256" key="4">
    <source>
        <dbReference type="ARBA" id="ARBA00004909"/>
    </source>
</evidence>
<dbReference type="Gene3D" id="2.160.20.60">
    <property type="entry name" value="Glutamate synthase, alpha subunit, C-terminal domain"/>
    <property type="match status" value="1"/>
</dbReference>
<dbReference type="UniPathway" id="UPA00045"/>
<dbReference type="Pfam" id="PF04898">
    <property type="entry name" value="Glu_syn_central"/>
    <property type="match status" value="1"/>
</dbReference>
<evidence type="ECO:0000256" key="2">
    <source>
        <dbReference type="ARBA" id="ARBA00001927"/>
    </source>
</evidence>
<dbReference type="SUPFAM" id="SSF51395">
    <property type="entry name" value="FMN-linked oxidoreductases"/>
    <property type="match status" value="1"/>
</dbReference>
<dbReference type="Proteomes" id="UP000000759">
    <property type="component" value="Chromosome 1"/>
</dbReference>
<feature type="chain" id="PRO_5002852501" description="glutamate synthase (ferredoxin)" evidence="19">
    <location>
        <begin position="18"/>
        <end position="1697"/>
    </location>
</feature>
<protein>
    <recommendedName>
        <fullName evidence="17">glutamate synthase (ferredoxin)</fullName>
        <ecNumber evidence="17">1.4.7.1</ecNumber>
    </recommendedName>
</protein>
<dbReference type="Gene3D" id="3.20.20.70">
    <property type="entry name" value="Aldolase class I"/>
    <property type="match status" value="2"/>
</dbReference>
<organism evidence="21 22">
    <name type="scientific">Phaeodactylum tricornutum (strain CCAP 1055/1)</name>
    <dbReference type="NCBI Taxonomy" id="556484"/>
    <lineage>
        <taxon>Eukaryota</taxon>
        <taxon>Sar</taxon>
        <taxon>Stramenopiles</taxon>
        <taxon>Ochrophyta</taxon>
        <taxon>Bacillariophyta</taxon>
        <taxon>Bacillariophyceae</taxon>
        <taxon>Bacillariophycidae</taxon>
        <taxon>Naviculales</taxon>
        <taxon>Phaeodactylaceae</taxon>
        <taxon>Phaeodactylum</taxon>
    </lineage>
</organism>
<keyword evidence="15" id="KW-0003">3Fe-4S</keyword>
<evidence type="ECO:0000256" key="10">
    <source>
        <dbReference type="ARBA" id="ARBA00022962"/>
    </source>
</evidence>
<dbReference type="eggNOG" id="KOG0399">
    <property type="taxonomic scope" value="Eukaryota"/>
</dbReference>
<comment type="pathway">
    <text evidence="16">Amino-acid biosynthesis; L-glutamate biosynthesis via GLT pathway; L-glutamate from 2-oxoglutarate and L-glutamine (ferredoxin route): step 1/1.</text>
</comment>
<keyword evidence="10" id="KW-0315">Glutamine amidotransferase</keyword>
<name>B7FPU3_PHATC</name>
<keyword evidence="7" id="KW-0285">Flavoprotein</keyword>
<dbReference type="InterPro" id="IPR006982">
    <property type="entry name" value="Glu_synth_centr_N"/>
</dbReference>
<evidence type="ECO:0000313" key="22">
    <source>
        <dbReference type="Proteomes" id="UP000000759"/>
    </source>
</evidence>
<keyword evidence="22" id="KW-1185">Reference proteome</keyword>
<dbReference type="PANTHER" id="PTHR11938">
    <property type="entry name" value="FAD NADPH DEHYDROGENASE/OXIDOREDUCTASE"/>
    <property type="match status" value="1"/>
</dbReference>
<sequence>MNIRGMAVLGAVAPVLAFVPDSLKRQSPRVASLHTQVNARSIRPTLTPNPTSWSTPYCSSPSTRLQMAWDDSKPSNMFDGPLALTKERDACGVGFIANTKSGKEFGTHKVLQQGISALTCMEHRGACGGDGVSGDGAGIMTQIPWKLLDSFRSENCPQPGVGMTFLPQDETRREKVKTMIQEVCENNELEFLGWREVPTDPSVLGELARAAMPSIWQFFVKAPARLSNDDEERDGFERTLYLVRRRFGVELERLGLDSDDEDVYVASFSSRTIVYKGMVQSAVLPLFYKDLVNEDYTTKFVIFHRRFSTNTNPRWQLAQPMRVVGHNGEINTLLGNVNWVKAREAAKSLPTDTEDLVDYDATINIVGMCNTQDLPTVLEPVVDLGRSDSANLDSVFQLMTMSRHRAPCALMAMVPTAYMNNPDLVNNPEITDFYKFHGGLLEAWDGPALLVFSDGKSIGASLDRNGLRPARYSIGKDGTVYMMSETGVVPGLKESDIVEKGRLGPGQMINVDLSSGEFKDNIKIKSEIASRHPYGEWIKNQRKDVVKIDSSEERLYDDQTATFAQATFGWSLEDIGMQIADMAGSAKETTYSMGDDAPLACLSERPHPLYNYFKQRFAQVTNPPIDPLREGIVMSLAMTLGKKESIYKVSENGARLIHLESPVLNGAEMDRIAELSKKENGGFKQHTLSTRYDLSVGPSGLKSSLDALCDKAVEEVRSGAEVLVLSDMAKDQSILDETTYIPPLVAVGAVHHRLIEAGLRMDTGIIVETGSAWSTHHFACLVGYGANAVHPYLALETVRQWHQSDRTQKMMESGKLKTTTPSKAQENYRSAVENGLLKILSKMGISLLTSYQGAQIFEALGIGEEIISTSFKGTTSRIGGVNFNDVASETVMMRPEVADMKMKLANYGFYKPVPKFGEYHINSSDLAKLLHDAIGLDKKVSDATNRYEVENNGIKPKSVANYEIFKKSIESAPLANIRDLLDFESDRDSISIEDVEPASEIMTRFCTGAMSLGALSREAHETLAIAVNRIGGKSNSGEGGEDVVRGRTIRDVDDKGRSPTFPHLAGLKNGDSANSFIHQVASGRFGVTPEFLVTAKQLEIKMAQGAKPGEGGQLPGTKVSDYIATLRASKPGVTLISPPPHHDIYSIEDLAQLIHDLHAVNERAGVSVKLVSSIGIGTVACGVAKADADVIQISGNDGGTGASPLSSIKHAGCPWELGLSEAHSALLNNNLRDRVTLRVDGGVRTGRDVTIAAMMGAEEFGFGTIAMIAEGCVMARVCHLNTCPVGVTSQKEELRKKFPGTPEHVVNFFEFVAEEIRELMAHLGYSKFEDLIGRADLLKDSNTQMERVAKTKGMDLSPFFSGVPNTAEDRSFLRATMSGGQQIMKEEIVHVNGFSSDLDRELCKNADVQKVIADNEGEAVLSFDIKNTDRSTCAMLAGDIARAHGNNGFEGQINVEFKGSAGQSFGAFLLPGLSVRLSGEANDYVGKGMHGGELTVVPSSDAGFVSADSSIVGNACLYGATGGDFHANGRTGERFGVRNSGAFAVAEGAGDHCCEYMTGGVVVMLGSVGRNVGAGMTGGLGYFYDIDGTFESKVNGEIVKYQRLATTEGETQLKHMIERHYQLTGSERAESILDNWDDEKDKFWQVYPPSEAGTALVTDTDLISETLRVSASAPDGAMCFLPIGGQLTPEQGQRCAD</sequence>
<evidence type="ECO:0000256" key="17">
    <source>
        <dbReference type="ARBA" id="ARBA00039085"/>
    </source>
</evidence>
<evidence type="ECO:0000256" key="6">
    <source>
        <dbReference type="ARBA" id="ARBA00022605"/>
    </source>
</evidence>
<evidence type="ECO:0000256" key="7">
    <source>
        <dbReference type="ARBA" id="ARBA00022630"/>
    </source>
</evidence>
<keyword evidence="9" id="KW-0479">Metal-binding</keyword>
<comment type="cofactor">
    <cofactor evidence="1">
        <name>FMN</name>
        <dbReference type="ChEBI" id="CHEBI:58210"/>
    </cofactor>
</comment>
<keyword evidence="12" id="KW-0408">Iron</keyword>
<reference evidence="21 22" key="1">
    <citation type="journal article" date="2008" name="Nature">
        <title>The Phaeodactylum genome reveals the evolutionary history of diatom genomes.</title>
        <authorList>
            <person name="Bowler C."/>
            <person name="Allen A.E."/>
            <person name="Badger J.H."/>
            <person name="Grimwood J."/>
            <person name="Jabbari K."/>
            <person name="Kuo A."/>
            <person name="Maheswari U."/>
            <person name="Martens C."/>
            <person name="Maumus F."/>
            <person name="Otillar R.P."/>
            <person name="Rayko E."/>
            <person name="Salamov A."/>
            <person name="Vandepoele K."/>
            <person name="Beszteri B."/>
            <person name="Gruber A."/>
            <person name="Heijde M."/>
            <person name="Katinka M."/>
            <person name="Mock T."/>
            <person name="Valentin K."/>
            <person name="Verret F."/>
            <person name="Berges J.A."/>
            <person name="Brownlee C."/>
            <person name="Cadoret J.P."/>
            <person name="Chiovitti A."/>
            <person name="Choi C.J."/>
            <person name="Coesel S."/>
            <person name="De Martino A."/>
            <person name="Detter J.C."/>
            <person name="Durkin C."/>
            <person name="Falciatore A."/>
            <person name="Fournet J."/>
            <person name="Haruta M."/>
            <person name="Huysman M.J."/>
            <person name="Jenkins B.D."/>
            <person name="Jiroutova K."/>
            <person name="Jorgensen R.E."/>
            <person name="Joubert Y."/>
            <person name="Kaplan A."/>
            <person name="Kroger N."/>
            <person name="Kroth P.G."/>
            <person name="La Roche J."/>
            <person name="Lindquist E."/>
            <person name="Lommer M."/>
            <person name="Martin-Jezequel V."/>
            <person name="Lopez P.J."/>
            <person name="Lucas S."/>
            <person name="Mangogna M."/>
            <person name="McGinnis K."/>
            <person name="Medlin L.K."/>
            <person name="Montsant A."/>
            <person name="Oudot-Le Secq M.P."/>
            <person name="Napoli C."/>
            <person name="Obornik M."/>
            <person name="Parker M.S."/>
            <person name="Petit J.L."/>
            <person name="Porcel B.M."/>
            <person name="Poulsen N."/>
            <person name="Robison M."/>
            <person name="Rychlewski L."/>
            <person name="Rynearson T.A."/>
            <person name="Schmutz J."/>
            <person name="Shapiro H."/>
            <person name="Siaut M."/>
            <person name="Stanley M."/>
            <person name="Sussman M.R."/>
            <person name="Taylor A.R."/>
            <person name="Vardi A."/>
            <person name="von Dassow P."/>
            <person name="Vyverman W."/>
            <person name="Willis A."/>
            <person name="Wyrwicz L.S."/>
            <person name="Rokhsar D.S."/>
            <person name="Weissenbach J."/>
            <person name="Armbrust E.V."/>
            <person name="Green B.R."/>
            <person name="Van de Peer Y."/>
            <person name="Grigoriev I.V."/>
        </authorList>
    </citation>
    <scope>NUCLEOTIDE SEQUENCE [LARGE SCALE GENOMIC DNA]</scope>
    <source>
        <strain evidence="21 22">CCAP 1055/1</strain>
    </source>
</reference>
<dbReference type="CDD" id="cd00713">
    <property type="entry name" value="GltS"/>
    <property type="match status" value="1"/>
</dbReference>
<dbReference type="InterPro" id="IPR002932">
    <property type="entry name" value="Glu_synthdom"/>
</dbReference>
<dbReference type="CDD" id="cd02808">
    <property type="entry name" value="GltS_FMN"/>
    <property type="match status" value="1"/>
</dbReference>
<dbReference type="EMBL" id="CM000605">
    <property type="protein sequence ID" value="EEC51232.1"/>
    <property type="molecule type" value="Genomic_DNA"/>
</dbReference>
<dbReference type="PaxDb" id="2850-Phatr24739"/>
<dbReference type="InParanoid" id="B7FPU3"/>
<dbReference type="OrthoDB" id="4327079at2759"/>
<dbReference type="OMA" id="LKTGWDV"/>
<feature type="compositionally biased region" description="Polar residues" evidence="18">
    <location>
        <begin position="816"/>
        <end position="825"/>
    </location>
</feature>
<dbReference type="Pfam" id="PF01645">
    <property type="entry name" value="Glu_synthase"/>
    <property type="match status" value="1"/>
</dbReference>
<evidence type="ECO:0000256" key="19">
    <source>
        <dbReference type="SAM" id="SignalP"/>
    </source>
</evidence>